<proteinExistence type="predicted"/>
<organism evidence="1 2">
    <name type="scientific">Candidatus Thiomargarita nelsonii</name>
    <dbReference type="NCBI Taxonomy" id="1003181"/>
    <lineage>
        <taxon>Bacteria</taxon>
        <taxon>Pseudomonadati</taxon>
        <taxon>Pseudomonadota</taxon>
        <taxon>Gammaproteobacteria</taxon>
        <taxon>Thiotrichales</taxon>
        <taxon>Thiotrichaceae</taxon>
        <taxon>Thiomargarita</taxon>
    </lineage>
</organism>
<evidence type="ECO:0000313" key="2">
    <source>
        <dbReference type="Proteomes" id="UP000076962"/>
    </source>
</evidence>
<evidence type="ECO:0000313" key="1">
    <source>
        <dbReference type="EMBL" id="OAD21022.1"/>
    </source>
</evidence>
<accession>A0A176RZ02</accession>
<keyword evidence="2" id="KW-1185">Reference proteome</keyword>
<gene>
    <name evidence="1" type="ORF">THIOM_003228</name>
</gene>
<feature type="non-terminal residue" evidence="1">
    <location>
        <position position="1"/>
    </location>
</feature>
<reference evidence="1 2" key="1">
    <citation type="submission" date="2016-05" db="EMBL/GenBank/DDBJ databases">
        <title>Single-cell genome of chain-forming Candidatus Thiomargarita nelsonii and comparison to other large sulfur-oxidizing bacteria.</title>
        <authorList>
            <person name="Winkel M."/>
            <person name="Salman V."/>
            <person name="Woyke T."/>
            <person name="Schulz-Vogt H."/>
            <person name="Richter M."/>
            <person name="Flood B."/>
            <person name="Bailey J."/>
            <person name="Amann R."/>
            <person name="Mussmann M."/>
        </authorList>
    </citation>
    <scope>NUCLEOTIDE SEQUENCE [LARGE SCALE GENOMIC DNA]</scope>
    <source>
        <strain evidence="1 2">THI036</strain>
    </source>
</reference>
<sequence length="201" mass="22404">AQVERQFKNRTALNFDDAMMQLTKAIIDIENQISVETSIINQRLTALNQLLEDGRVKSLQERRRKLLVRYQDYPEVNNLLKSMDMTAFRDLIKAVKGLVQNAPDNALGALKIKLGSQLNALNSLTERQLQRAVPTIFHKQIAEPIGQLVDNLQAKLQPFSQAVGAIEDILITLTALPGRIDQSVGIDSLLKDHDPEKPSGG</sequence>
<comment type="caution">
    <text evidence="1">The sequence shown here is derived from an EMBL/GenBank/DDBJ whole genome shotgun (WGS) entry which is preliminary data.</text>
</comment>
<name>A0A176RZ02_9GAMM</name>
<dbReference type="AlphaFoldDB" id="A0A176RZ02"/>
<dbReference type="PATRIC" id="fig|1003181.4.peg.4348"/>
<protein>
    <submittedName>
        <fullName evidence="1">Uncharacterized protein</fullName>
    </submittedName>
</protein>
<dbReference type="EMBL" id="LUTY01001931">
    <property type="protein sequence ID" value="OAD21022.1"/>
    <property type="molecule type" value="Genomic_DNA"/>
</dbReference>
<dbReference type="Proteomes" id="UP000076962">
    <property type="component" value="Unassembled WGS sequence"/>
</dbReference>